<dbReference type="InterPro" id="IPR036237">
    <property type="entry name" value="Xyl_isomerase-like_sf"/>
</dbReference>
<dbReference type="PROSITE" id="PS51432">
    <property type="entry name" value="AP_NUCLEASE_F2_4"/>
    <property type="match status" value="1"/>
</dbReference>
<dbReference type="PROSITE" id="PS00730">
    <property type="entry name" value="AP_NUCLEASE_F2_2"/>
    <property type="match status" value="1"/>
</dbReference>
<proteinExistence type="inferred from homology"/>
<dbReference type="AlphaFoldDB" id="A0A220U5L1"/>
<evidence type="ECO:0000256" key="8">
    <source>
        <dbReference type="ARBA" id="ARBA00023204"/>
    </source>
</evidence>
<keyword evidence="6" id="KW-0378">Hydrolase</keyword>
<keyword evidence="10" id="KW-0255">Endonuclease</keyword>
<keyword evidence="4" id="KW-0479">Metal-binding</keyword>
<dbReference type="CDD" id="cd00019">
    <property type="entry name" value="AP2Ec"/>
    <property type="match status" value="1"/>
</dbReference>
<evidence type="ECO:0000313" key="11">
    <source>
        <dbReference type="Proteomes" id="UP000198312"/>
    </source>
</evidence>
<dbReference type="GO" id="GO:0008081">
    <property type="term" value="F:phosphoric diester hydrolase activity"/>
    <property type="evidence" value="ECO:0007669"/>
    <property type="project" value="TreeGrafter"/>
</dbReference>
<dbReference type="Proteomes" id="UP000198312">
    <property type="component" value="Chromosome"/>
</dbReference>
<evidence type="ECO:0000256" key="5">
    <source>
        <dbReference type="ARBA" id="ARBA00022763"/>
    </source>
</evidence>
<dbReference type="InterPro" id="IPR018246">
    <property type="entry name" value="AP_endonuc_F2_Zn_BS"/>
</dbReference>
<name>A0A220U5L1_9BACI</name>
<evidence type="ECO:0000259" key="9">
    <source>
        <dbReference type="Pfam" id="PF01261"/>
    </source>
</evidence>
<reference evidence="10 11" key="1">
    <citation type="submission" date="2017-07" db="EMBL/GenBank/DDBJ databases">
        <title>Virgibacillus sp. LM2416.</title>
        <authorList>
            <person name="Tak E.J."/>
            <person name="Bae J.-W."/>
        </authorList>
    </citation>
    <scope>NUCLEOTIDE SEQUENCE [LARGE SCALE GENOMIC DNA]</scope>
    <source>
        <strain evidence="10 11">LM2416</strain>
    </source>
</reference>
<dbReference type="SMART" id="SM00518">
    <property type="entry name" value="AP2Ec"/>
    <property type="match status" value="1"/>
</dbReference>
<gene>
    <name evidence="10" type="ORF">CFK37_15190</name>
</gene>
<dbReference type="KEGG" id="vil:CFK37_15190"/>
<dbReference type="SUPFAM" id="SSF51658">
    <property type="entry name" value="Xylose isomerase-like"/>
    <property type="match status" value="1"/>
</dbReference>
<keyword evidence="3" id="KW-0540">Nuclease</keyword>
<dbReference type="GO" id="GO:0008270">
    <property type="term" value="F:zinc ion binding"/>
    <property type="evidence" value="ECO:0007669"/>
    <property type="project" value="InterPro"/>
</dbReference>
<evidence type="ECO:0000256" key="1">
    <source>
        <dbReference type="ARBA" id="ARBA00001947"/>
    </source>
</evidence>
<evidence type="ECO:0000256" key="2">
    <source>
        <dbReference type="ARBA" id="ARBA00005340"/>
    </source>
</evidence>
<evidence type="ECO:0000256" key="4">
    <source>
        <dbReference type="ARBA" id="ARBA00022723"/>
    </source>
</evidence>
<keyword evidence="11" id="KW-1185">Reference proteome</keyword>
<evidence type="ECO:0000256" key="7">
    <source>
        <dbReference type="ARBA" id="ARBA00022833"/>
    </source>
</evidence>
<comment type="cofactor">
    <cofactor evidence="1">
        <name>Zn(2+)</name>
        <dbReference type="ChEBI" id="CHEBI:29105"/>
    </cofactor>
</comment>
<dbReference type="Gene3D" id="3.20.20.150">
    <property type="entry name" value="Divalent-metal-dependent TIM barrel enzymes"/>
    <property type="match status" value="1"/>
</dbReference>
<dbReference type="GO" id="GO:0003906">
    <property type="term" value="F:DNA-(apurinic or apyrimidinic site) endonuclease activity"/>
    <property type="evidence" value="ECO:0007669"/>
    <property type="project" value="TreeGrafter"/>
</dbReference>
<dbReference type="EMBL" id="CP022315">
    <property type="protein sequence ID" value="ASK63407.1"/>
    <property type="molecule type" value="Genomic_DNA"/>
</dbReference>
<dbReference type="OrthoDB" id="9805666at2"/>
<evidence type="ECO:0000313" key="10">
    <source>
        <dbReference type="EMBL" id="ASK63407.1"/>
    </source>
</evidence>
<sequence>MEGFGMKFGSHVSISDGYLGAAQRAASMHASAFQYFPKNPRSLSIKDYSKEDAALCKEFCKKHNLESVTHTPYPTNLTATDDDKRSLVIQSLLNDLAITEACGSIGAIVHFGKLIAADNPLSSYQLIIETLNETLNQWDGHCKILIENNAGKPGSIGTTLEELVQIRNLSDQPEKIGFCLDTCHAFASGLWTGENWEAVLEKGEELGYFEHLAAIHFNNSKYETRLGKDRHANIFDHGCIKESQFDQLMHAPQLKHIPFILETPKREGITHKEEIHQLQDKWGWI</sequence>
<dbReference type="GO" id="GO:0003677">
    <property type="term" value="F:DNA binding"/>
    <property type="evidence" value="ECO:0007669"/>
    <property type="project" value="InterPro"/>
</dbReference>
<organism evidence="10 11">
    <name type="scientific">Virgibacillus phasianinus</name>
    <dbReference type="NCBI Taxonomy" id="2017483"/>
    <lineage>
        <taxon>Bacteria</taxon>
        <taxon>Bacillati</taxon>
        <taxon>Bacillota</taxon>
        <taxon>Bacilli</taxon>
        <taxon>Bacillales</taxon>
        <taxon>Bacillaceae</taxon>
        <taxon>Virgibacillus</taxon>
    </lineage>
</organism>
<evidence type="ECO:0000256" key="6">
    <source>
        <dbReference type="ARBA" id="ARBA00022801"/>
    </source>
</evidence>
<accession>A0A220U5L1</accession>
<evidence type="ECO:0000256" key="3">
    <source>
        <dbReference type="ARBA" id="ARBA00022722"/>
    </source>
</evidence>
<dbReference type="Pfam" id="PF01261">
    <property type="entry name" value="AP_endonuc_2"/>
    <property type="match status" value="1"/>
</dbReference>
<feature type="domain" description="Xylose isomerase-like TIM barrel" evidence="9">
    <location>
        <begin position="23"/>
        <end position="271"/>
    </location>
</feature>
<dbReference type="NCBIfam" id="TIGR00587">
    <property type="entry name" value="nfo"/>
    <property type="match status" value="1"/>
</dbReference>
<dbReference type="InterPro" id="IPR001719">
    <property type="entry name" value="AP_endonuc_2"/>
</dbReference>
<comment type="similarity">
    <text evidence="2">Belongs to the AP endonuclease 2 family.</text>
</comment>
<keyword evidence="8" id="KW-0234">DNA repair</keyword>
<keyword evidence="5" id="KW-0227">DNA damage</keyword>
<dbReference type="PANTHER" id="PTHR21445:SF0">
    <property type="entry name" value="APURINIC-APYRIMIDINIC ENDONUCLEASE"/>
    <property type="match status" value="1"/>
</dbReference>
<dbReference type="InterPro" id="IPR013022">
    <property type="entry name" value="Xyl_isomerase-like_TIM-brl"/>
</dbReference>
<dbReference type="PANTHER" id="PTHR21445">
    <property type="entry name" value="ENDONUCLEASE IV ENDODEOXYRIBONUCLEASE IV"/>
    <property type="match status" value="1"/>
</dbReference>
<keyword evidence="7" id="KW-0862">Zinc</keyword>
<dbReference type="GO" id="GO:0006284">
    <property type="term" value="P:base-excision repair"/>
    <property type="evidence" value="ECO:0007669"/>
    <property type="project" value="TreeGrafter"/>
</dbReference>
<protein>
    <submittedName>
        <fullName evidence="10">Endonuclease IV</fullName>
    </submittedName>
</protein>